<accession>A0ABM3MU55</accession>
<dbReference type="InterPro" id="IPR012337">
    <property type="entry name" value="RNaseH-like_sf"/>
</dbReference>
<keyword evidence="7" id="KW-0695">RNA-directed DNA polymerase</keyword>
<dbReference type="Gene3D" id="3.10.10.10">
    <property type="entry name" value="HIV Type 1 Reverse Transcriptase, subunit A, domain 1"/>
    <property type="match status" value="1"/>
</dbReference>
<reference evidence="11" key="1">
    <citation type="submission" date="2025-08" db="UniProtKB">
        <authorList>
            <consortium name="RefSeq"/>
        </authorList>
    </citation>
    <scope>IDENTIFICATION</scope>
    <source>
        <tissue evidence="11">Whole larvae</tissue>
    </source>
</reference>
<dbReference type="Gene3D" id="3.30.70.270">
    <property type="match status" value="2"/>
</dbReference>
<evidence type="ECO:0000256" key="1">
    <source>
        <dbReference type="ARBA" id="ARBA00012493"/>
    </source>
</evidence>
<name>A0ABM3MU55_GALME</name>
<evidence type="ECO:0000256" key="4">
    <source>
        <dbReference type="ARBA" id="ARBA00022722"/>
    </source>
</evidence>
<dbReference type="Proteomes" id="UP001652740">
    <property type="component" value="Unplaced"/>
</dbReference>
<dbReference type="InterPro" id="IPR036397">
    <property type="entry name" value="RNaseH_sf"/>
</dbReference>
<evidence type="ECO:0000256" key="7">
    <source>
        <dbReference type="ARBA" id="ARBA00022918"/>
    </source>
</evidence>
<dbReference type="CDD" id="cd09274">
    <property type="entry name" value="RNase_HI_RT_Ty3"/>
    <property type="match status" value="1"/>
</dbReference>
<protein>
    <recommendedName>
        <fullName evidence="1">RNA-directed DNA polymerase</fullName>
        <ecNumber evidence="1">2.7.7.49</ecNumber>
    </recommendedName>
</protein>
<dbReference type="PROSITE" id="PS50994">
    <property type="entry name" value="INTEGRASE"/>
    <property type="match status" value="1"/>
</dbReference>
<dbReference type="InterPro" id="IPR001584">
    <property type="entry name" value="Integrase_cat-core"/>
</dbReference>
<organism evidence="10 11">
    <name type="scientific">Galleria mellonella</name>
    <name type="common">Greater wax moth</name>
    <dbReference type="NCBI Taxonomy" id="7137"/>
    <lineage>
        <taxon>Eukaryota</taxon>
        <taxon>Metazoa</taxon>
        <taxon>Ecdysozoa</taxon>
        <taxon>Arthropoda</taxon>
        <taxon>Hexapoda</taxon>
        <taxon>Insecta</taxon>
        <taxon>Pterygota</taxon>
        <taxon>Neoptera</taxon>
        <taxon>Endopterygota</taxon>
        <taxon>Lepidoptera</taxon>
        <taxon>Glossata</taxon>
        <taxon>Ditrysia</taxon>
        <taxon>Pyraloidea</taxon>
        <taxon>Pyralidae</taxon>
        <taxon>Galleriinae</taxon>
        <taxon>Galleria</taxon>
    </lineage>
</organism>
<dbReference type="EC" id="2.7.7.49" evidence="1"/>
<dbReference type="InterPro" id="IPR043128">
    <property type="entry name" value="Rev_trsase/Diguanyl_cyclase"/>
</dbReference>
<dbReference type="Pfam" id="PF17917">
    <property type="entry name" value="RT_RNaseH"/>
    <property type="match status" value="1"/>
</dbReference>
<dbReference type="SUPFAM" id="SSF56672">
    <property type="entry name" value="DNA/RNA polymerases"/>
    <property type="match status" value="1"/>
</dbReference>
<evidence type="ECO:0000256" key="2">
    <source>
        <dbReference type="ARBA" id="ARBA00022679"/>
    </source>
</evidence>
<feature type="domain" description="Reverse transcriptase" evidence="8">
    <location>
        <begin position="461"/>
        <end position="638"/>
    </location>
</feature>
<keyword evidence="3" id="KW-0548">Nucleotidyltransferase</keyword>
<dbReference type="CDD" id="cd01647">
    <property type="entry name" value="RT_LTR"/>
    <property type="match status" value="1"/>
</dbReference>
<dbReference type="Gene3D" id="2.40.70.10">
    <property type="entry name" value="Acid Proteases"/>
    <property type="match status" value="1"/>
</dbReference>
<dbReference type="SUPFAM" id="SSF53098">
    <property type="entry name" value="Ribonuclease H-like"/>
    <property type="match status" value="1"/>
</dbReference>
<dbReference type="SUPFAM" id="SSF50630">
    <property type="entry name" value="Acid proteases"/>
    <property type="match status" value="1"/>
</dbReference>
<evidence type="ECO:0000313" key="10">
    <source>
        <dbReference type="Proteomes" id="UP001652740"/>
    </source>
</evidence>
<dbReference type="Gene3D" id="3.30.420.10">
    <property type="entry name" value="Ribonuclease H-like superfamily/Ribonuclease H"/>
    <property type="match status" value="1"/>
</dbReference>
<keyword evidence="6" id="KW-0378">Hydrolase</keyword>
<dbReference type="PROSITE" id="PS50878">
    <property type="entry name" value="RT_POL"/>
    <property type="match status" value="1"/>
</dbReference>
<keyword evidence="5" id="KW-0255">Endonuclease</keyword>
<evidence type="ECO:0000259" key="8">
    <source>
        <dbReference type="PROSITE" id="PS50878"/>
    </source>
</evidence>
<sequence>MTSQLSSIENFDCEGDPSSLGLRWERWKRALDIYLLATGTEDSLKKRAILLHTGGFALQDVYYNLPGAHVDITDSSDVFKIAIEKLDEYFSPKQSYVYERHLFRLMKQESEEKFDKFLIRLRNQSSKCNFARKEDDLIDQIVEKCSSSELRKKILLQGDSTTIEKIIVEANSIETVERQLKEYQGKPNLVNKIRTKPTDKSIRCTRCGSTYHDSDDIQCVARNSSCQKCGFIGHFKNQCRTRRNKRLGVQMPVKRQNIKKYKSINLSNKQILNGESKQSSKSPETTVSPNINYIFHIDDDAEITCQIGGVSVNMLIDSGSKSNIIDDKTWAYLKLNAVEIFNQEKGSDQTFMAYGSKDPLDVLGSFEASVTVGPEKGTAKFYVINNGTRNLLGKETAMSLNILKLGISINLLNSDTFPKFKDVQLDIAIDKSITPICQPYRRVPIPLENKINKKIDELVKKDIIEPVYKAANWVSPLVPILKSDGDVRLCIDMRCANKAIMRENHPLPTMTQLLPKLGKARIFSKLDIKDAFHQVEISGKCRDITTFITSKGLFRYKRLMFGISCAPEHFQKIMERMLLSCAGVINFIDDIIVFGSNEKEHNARLKHVLHILEHNNVLLNKEKCIFKQSKIEFLGHELTPGGIKPLDKYVKTIESFREPKSVEEVQSFLGLVNYIGKWIPNLATITEPIREILRYKLSKHADITEFWKEKQIYAFATLKQILTNLHTLGFYDPHDKTQVIADASPVGLGAVLIQYDIRGPRIIAYGHKSLTSVEKRYCQTEKEALALVWAIEHFCMYLYGLKEFELVTDHKPLEIIFGPRSKPCARIERWVLRLQAYNFKVVYRSGKNNIADSLSRLCRTQNLNPFDDEYHVNQIVHLARPLAISMEDIIKASQKDNDIQLVKMGLAGKNWDPEVNHYKLFEHELWVHDDILLRGNKIVIPFELRKPVLASAHEGHPGIVAMKNRLRTKVWWPKIDKDAENTVKSCKSCILVSGPSFPVPMKRRELPSHPWTDIAVDFLGPLPSGHYLFVVVDYYSRYKEIKIMKSVTSLETIGILKEIFSRLGIPVSITSDNGRQFTSEEFKSFCLEFGITLHNSIPYWPQQNGEVERQNRDILKRLKISQSQKSDWRDELLRYLMMYNSTPHSTTGKTPSELFLCRSFRDKIPSVIDVENRHINLDVYDKDKSMKEMGKIIEDRKRKAKHNDITVGEKVYMKNMIKENKLTPNFNPTPHTVIGVKAGDISIKNDETGQELRRNIVHLKKVEGQWEIYNENEKGGKEDNQIEIAK</sequence>
<dbReference type="InterPro" id="IPR050951">
    <property type="entry name" value="Retrovirus_Pol_polyprotein"/>
</dbReference>
<dbReference type="RefSeq" id="XP_052754896.1">
    <property type="nucleotide sequence ID" value="XM_052898936.1"/>
</dbReference>
<dbReference type="PANTHER" id="PTHR37984">
    <property type="entry name" value="PROTEIN CBG26694"/>
    <property type="match status" value="1"/>
</dbReference>
<dbReference type="InterPro" id="IPR043502">
    <property type="entry name" value="DNA/RNA_pol_sf"/>
</dbReference>
<dbReference type="InterPro" id="IPR000477">
    <property type="entry name" value="RT_dom"/>
</dbReference>
<evidence type="ECO:0000256" key="6">
    <source>
        <dbReference type="ARBA" id="ARBA00022801"/>
    </source>
</evidence>
<dbReference type="InterPro" id="IPR041588">
    <property type="entry name" value="Integrase_H2C2"/>
</dbReference>
<dbReference type="Pfam" id="PF00078">
    <property type="entry name" value="RVT_1"/>
    <property type="match status" value="1"/>
</dbReference>
<keyword evidence="10" id="KW-1185">Reference proteome</keyword>
<keyword evidence="4" id="KW-0540">Nuclease</keyword>
<proteinExistence type="predicted"/>
<evidence type="ECO:0000259" key="9">
    <source>
        <dbReference type="PROSITE" id="PS50994"/>
    </source>
</evidence>
<gene>
    <name evidence="11" type="primary">LOC113522340</name>
</gene>
<dbReference type="GeneID" id="113522340"/>
<dbReference type="PANTHER" id="PTHR37984:SF11">
    <property type="entry name" value="INTEGRASE CATALYTIC DOMAIN-CONTAINING PROTEIN"/>
    <property type="match status" value="1"/>
</dbReference>
<evidence type="ECO:0000256" key="3">
    <source>
        <dbReference type="ARBA" id="ARBA00022695"/>
    </source>
</evidence>
<dbReference type="InterPro" id="IPR041373">
    <property type="entry name" value="RT_RNaseH"/>
</dbReference>
<dbReference type="Pfam" id="PF00665">
    <property type="entry name" value="rve"/>
    <property type="match status" value="1"/>
</dbReference>
<dbReference type="Pfam" id="PF17921">
    <property type="entry name" value="Integrase_H2C2"/>
    <property type="match status" value="1"/>
</dbReference>
<dbReference type="Gene3D" id="4.10.60.10">
    <property type="entry name" value="Zinc finger, CCHC-type"/>
    <property type="match status" value="1"/>
</dbReference>
<evidence type="ECO:0000313" key="11">
    <source>
        <dbReference type="RefSeq" id="XP_052754896.1"/>
    </source>
</evidence>
<keyword evidence="2" id="KW-0808">Transferase</keyword>
<dbReference type="Gene3D" id="1.10.340.70">
    <property type="match status" value="1"/>
</dbReference>
<evidence type="ECO:0000256" key="5">
    <source>
        <dbReference type="ARBA" id="ARBA00022759"/>
    </source>
</evidence>
<feature type="domain" description="Integrase catalytic" evidence="9">
    <location>
        <begin position="1006"/>
        <end position="1159"/>
    </location>
</feature>
<dbReference type="InterPro" id="IPR021109">
    <property type="entry name" value="Peptidase_aspartic_dom_sf"/>
</dbReference>